<gene>
    <name evidence="3" type="ORF">WJX75_001451</name>
</gene>
<reference evidence="3 4" key="1">
    <citation type="journal article" date="2024" name="Nat. Commun.">
        <title>Phylogenomics reveals the evolutionary origins of lichenization in chlorophyte algae.</title>
        <authorList>
            <person name="Puginier C."/>
            <person name="Libourel C."/>
            <person name="Otte J."/>
            <person name="Skaloud P."/>
            <person name="Haon M."/>
            <person name="Grisel S."/>
            <person name="Petersen M."/>
            <person name="Berrin J.G."/>
            <person name="Delaux P.M."/>
            <person name="Dal Grande F."/>
            <person name="Keller J."/>
        </authorList>
    </citation>
    <scope>NUCLEOTIDE SEQUENCE [LARGE SCALE GENOMIC DNA]</scope>
    <source>
        <strain evidence="3 4">SAG 216-7</strain>
    </source>
</reference>
<evidence type="ECO:0000256" key="2">
    <source>
        <dbReference type="SAM" id="MobiDB-lite"/>
    </source>
</evidence>
<organism evidence="3 4">
    <name type="scientific">Coccomyxa subellipsoidea</name>
    <dbReference type="NCBI Taxonomy" id="248742"/>
    <lineage>
        <taxon>Eukaryota</taxon>
        <taxon>Viridiplantae</taxon>
        <taxon>Chlorophyta</taxon>
        <taxon>core chlorophytes</taxon>
        <taxon>Trebouxiophyceae</taxon>
        <taxon>Trebouxiophyceae incertae sedis</taxon>
        <taxon>Coccomyxaceae</taxon>
        <taxon>Coccomyxa</taxon>
    </lineage>
</organism>
<keyword evidence="1" id="KW-0175">Coiled coil</keyword>
<feature type="coiled-coil region" evidence="1">
    <location>
        <begin position="82"/>
        <end position="109"/>
    </location>
</feature>
<feature type="region of interest" description="Disordered" evidence="2">
    <location>
        <begin position="125"/>
        <end position="148"/>
    </location>
</feature>
<comment type="caution">
    <text evidence="3">The sequence shown here is derived from an EMBL/GenBank/DDBJ whole genome shotgun (WGS) entry which is preliminary data.</text>
</comment>
<proteinExistence type="predicted"/>
<name>A0ABR2YRK9_9CHLO</name>
<feature type="region of interest" description="Disordered" evidence="2">
    <location>
        <begin position="209"/>
        <end position="229"/>
    </location>
</feature>
<feature type="coiled-coil region" evidence="1">
    <location>
        <begin position="169"/>
        <end position="196"/>
    </location>
</feature>
<sequence length="249" mass="26924">MAAVVLNCQADITKIQSTLHAARREVLQDDIQDILPDQGKAVNRLLHKKTAQLFAKIRVCTTTQSTEREGTADLDQDISDAVALLDKENQQLQTEVIEAARRVAQLRTSVPQALSNRFKGMLESCRPTPQAEAAAAEESGGQEAGAADASISPAPIELQERLAAVTDGIPALRAELEEALERLQRIVAAIDSEAEQAPPNTVEKAFKHFDSPATSGLPSPKLADAVSSGKIVTRRRMASHLRPIPYPLR</sequence>
<protein>
    <submittedName>
        <fullName evidence="3">Uncharacterized protein</fullName>
    </submittedName>
</protein>
<evidence type="ECO:0000313" key="4">
    <source>
        <dbReference type="Proteomes" id="UP001491310"/>
    </source>
</evidence>
<dbReference type="EMBL" id="JALJOT010000006">
    <property type="protein sequence ID" value="KAK9909385.1"/>
    <property type="molecule type" value="Genomic_DNA"/>
</dbReference>
<accession>A0ABR2YRK9</accession>
<keyword evidence="4" id="KW-1185">Reference proteome</keyword>
<evidence type="ECO:0000313" key="3">
    <source>
        <dbReference type="EMBL" id="KAK9909385.1"/>
    </source>
</evidence>
<evidence type="ECO:0000256" key="1">
    <source>
        <dbReference type="SAM" id="Coils"/>
    </source>
</evidence>
<dbReference type="Proteomes" id="UP001491310">
    <property type="component" value="Unassembled WGS sequence"/>
</dbReference>
<feature type="compositionally biased region" description="Low complexity" evidence="2">
    <location>
        <begin position="130"/>
        <end position="148"/>
    </location>
</feature>